<keyword evidence="2" id="KW-1185">Reference proteome</keyword>
<protein>
    <submittedName>
        <fullName evidence="1">Uncharacterized protein</fullName>
    </submittedName>
</protein>
<dbReference type="AlphaFoldDB" id="B7LPV7"/>
<dbReference type="EMBL" id="CU928158">
    <property type="protein sequence ID" value="CAQ90422.1"/>
    <property type="molecule type" value="Genomic_DNA"/>
</dbReference>
<proteinExistence type="predicted"/>
<gene>
    <name evidence="1" type="ordered locus">EFER_2929</name>
</gene>
<sequence length="121" mass="14179">MIFVGLHIRPEVRELYLSGEISMRKIEDICLGRMEYINTGNDIVVDIWSTYDGRCIYKVYCRKFSKVEIKNNFHENETFFGVYVALLTISNEDGEAKPFVIMESGDLFIKIECQNIIFYEV</sequence>
<reference evidence="2" key="1">
    <citation type="journal article" date="2009" name="PLoS Genet.">
        <title>Organised genome dynamics in the Escherichia coli species results in highly diverse adaptive paths.</title>
        <authorList>
            <person name="Touchon M."/>
            <person name="Hoede C."/>
            <person name="Tenaillon O."/>
            <person name="Barbe V."/>
            <person name="Baeriswyl S."/>
            <person name="Bidet P."/>
            <person name="Bingen E."/>
            <person name="Bonacorsi S."/>
            <person name="Bouchier C."/>
            <person name="Bouvet O."/>
            <person name="Calteau A."/>
            <person name="Chiapello H."/>
            <person name="Clermont O."/>
            <person name="Cruveiller S."/>
            <person name="Danchin A."/>
            <person name="Diard M."/>
            <person name="Dossat C."/>
            <person name="Karoui M.E."/>
            <person name="Frapy E."/>
            <person name="Garry L."/>
            <person name="Ghigo J.M."/>
            <person name="Gilles A.M."/>
            <person name="Johnson J."/>
            <person name="Le Bouguenec C."/>
            <person name="Lescat M."/>
            <person name="Mangenot S."/>
            <person name="Martinez-Jehanne V."/>
            <person name="Matic I."/>
            <person name="Nassif X."/>
            <person name="Oztas S."/>
            <person name="Petit M.A."/>
            <person name="Pichon C."/>
            <person name="Rouy Z."/>
            <person name="Ruf C.S."/>
            <person name="Schneider D."/>
            <person name="Tourret J."/>
            <person name="Vacherie B."/>
            <person name="Vallenet D."/>
            <person name="Medigue C."/>
            <person name="Rocha E.P.C."/>
            <person name="Denamur E."/>
        </authorList>
    </citation>
    <scope>NUCLEOTIDE SEQUENCE [LARGE SCALE GENOMIC DNA]</scope>
    <source>
        <strain evidence="2">ATCC 35469 / DSM 13698 / BCRC 15582 / CCUG 18766 / IAM 14443 / JCM 21226 / LMG 7866 / NBRC 102419 / NCTC 12128 / CDC 0568-73</strain>
    </source>
</reference>
<dbReference type="InterPro" id="IPR054454">
    <property type="entry name" value="NGO_1070-like"/>
</dbReference>
<dbReference type="KEGG" id="efe:EFER_2929"/>
<name>B7LPV7_ESCF3</name>
<evidence type="ECO:0000313" key="2">
    <source>
        <dbReference type="Proteomes" id="UP000000745"/>
    </source>
</evidence>
<dbReference type="HOGENOM" id="CLU_2034548_0_0_6"/>
<evidence type="ECO:0000313" key="1">
    <source>
        <dbReference type="EMBL" id="CAQ90422.1"/>
    </source>
</evidence>
<organism evidence="1 2">
    <name type="scientific">Escherichia fergusonii (strain ATCC 35469 / DSM 13698 / CCUG 18766 / IAM 14443 / JCM 21226 / LMG 7866 / NBRC 102419 / NCTC 12128 / CDC 0568-73)</name>
    <dbReference type="NCBI Taxonomy" id="585054"/>
    <lineage>
        <taxon>Bacteria</taxon>
        <taxon>Pseudomonadati</taxon>
        <taxon>Pseudomonadota</taxon>
        <taxon>Gammaproteobacteria</taxon>
        <taxon>Enterobacterales</taxon>
        <taxon>Enterobacteriaceae</taxon>
        <taxon>Escherichia</taxon>
    </lineage>
</organism>
<accession>B7LPV7</accession>
<dbReference type="Pfam" id="PF22300">
    <property type="entry name" value="NGO_1070-like"/>
    <property type="match status" value="1"/>
</dbReference>
<dbReference type="Proteomes" id="UP000000745">
    <property type="component" value="Chromosome"/>
</dbReference>